<sequence length="220" mass="25634">MNARTFLLPLRLTFDPPALIGRWDRSRISNPISSLPERFVSYFHRKDTVLYTLAVRPYELEDVYDVIWKVWYPRRDLHPKVDTVWDGFFCQPMMPDTKWFRKVDLAQIVDFQEQLVKAVDAHEKSEADVGKKLDDLLRHAFIVLDKEEWETDGVLIVCCEESLLELGLENEGGQAVEGTDGWFAFSKGLEDVVKMVICDPERKKALAPVLEKYRAPKFRI</sequence>
<dbReference type="RefSeq" id="XP_035340604.1">
    <property type="nucleotide sequence ID" value="XM_035484711.1"/>
</dbReference>
<reference evidence="2" key="1">
    <citation type="submission" date="2020-06" db="EMBL/GenBank/DDBJ databases">
        <title>A chromosome-scale genome assembly of Talaromyces rugulosus W13939.</title>
        <authorList>
            <person name="Wang B."/>
            <person name="Guo L."/>
            <person name="Ye K."/>
            <person name="Wang L."/>
        </authorList>
    </citation>
    <scope>NUCLEOTIDE SEQUENCE [LARGE SCALE GENOMIC DNA]</scope>
    <source>
        <strain evidence="2">W13939</strain>
    </source>
</reference>
<dbReference type="KEGG" id="trg:TRUGW13939_01511"/>
<dbReference type="AlphaFoldDB" id="A0A7H8QLL7"/>
<dbReference type="GeneID" id="55989022"/>
<dbReference type="OrthoDB" id="4200926at2759"/>
<evidence type="ECO:0000313" key="1">
    <source>
        <dbReference type="EMBL" id="QKX54425.1"/>
    </source>
</evidence>
<dbReference type="Proteomes" id="UP000509510">
    <property type="component" value="Chromosome I"/>
</dbReference>
<organism evidence="1 2">
    <name type="scientific">Talaromyces rugulosus</name>
    <name type="common">Penicillium rugulosum</name>
    <dbReference type="NCBI Taxonomy" id="121627"/>
    <lineage>
        <taxon>Eukaryota</taxon>
        <taxon>Fungi</taxon>
        <taxon>Dikarya</taxon>
        <taxon>Ascomycota</taxon>
        <taxon>Pezizomycotina</taxon>
        <taxon>Eurotiomycetes</taxon>
        <taxon>Eurotiomycetidae</taxon>
        <taxon>Eurotiales</taxon>
        <taxon>Trichocomaceae</taxon>
        <taxon>Talaromyces</taxon>
        <taxon>Talaromyces sect. Islandici</taxon>
    </lineage>
</organism>
<dbReference type="EMBL" id="CP055898">
    <property type="protein sequence ID" value="QKX54425.1"/>
    <property type="molecule type" value="Genomic_DNA"/>
</dbReference>
<protein>
    <submittedName>
        <fullName evidence="1">Uncharacterized protein</fullName>
    </submittedName>
</protein>
<gene>
    <name evidence="1" type="ORF">TRUGW13939_01511</name>
</gene>
<proteinExistence type="predicted"/>
<name>A0A7H8QLL7_TALRU</name>
<accession>A0A7H8QLL7</accession>
<keyword evidence="2" id="KW-1185">Reference proteome</keyword>
<evidence type="ECO:0000313" key="2">
    <source>
        <dbReference type="Proteomes" id="UP000509510"/>
    </source>
</evidence>